<keyword evidence="5" id="KW-0732">Signal</keyword>
<feature type="chain" id="PRO_5015148307" description="diguanylate cyclase" evidence="5">
    <location>
        <begin position="29"/>
        <end position="251"/>
    </location>
</feature>
<dbReference type="EMBL" id="PGGM01000020">
    <property type="protein sequence ID" value="PSH57350.1"/>
    <property type="molecule type" value="Genomic_DNA"/>
</dbReference>
<organism evidence="7 8">
    <name type="scientific">Phyllobacterium sophorae</name>
    <dbReference type="NCBI Taxonomy" id="1520277"/>
    <lineage>
        <taxon>Bacteria</taxon>
        <taxon>Pseudomonadati</taxon>
        <taxon>Pseudomonadota</taxon>
        <taxon>Alphaproteobacteria</taxon>
        <taxon>Hyphomicrobiales</taxon>
        <taxon>Phyllobacteriaceae</taxon>
        <taxon>Phyllobacterium</taxon>
    </lineage>
</organism>
<evidence type="ECO:0000256" key="1">
    <source>
        <dbReference type="ARBA" id="ARBA00012528"/>
    </source>
</evidence>
<dbReference type="SUPFAM" id="SSF55073">
    <property type="entry name" value="Nucleotide cyclase"/>
    <property type="match status" value="1"/>
</dbReference>
<name>A0A2P7AT23_9HYPH</name>
<evidence type="ECO:0000313" key="7">
    <source>
        <dbReference type="EMBL" id="PSH57350.1"/>
    </source>
</evidence>
<keyword evidence="4" id="KW-0812">Transmembrane</keyword>
<evidence type="ECO:0000256" key="4">
    <source>
        <dbReference type="SAM" id="Phobius"/>
    </source>
</evidence>
<comment type="catalytic activity">
    <reaction evidence="2">
        <text>2 GTP = 3',3'-c-di-GMP + 2 diphosphate</text>
        <dbReference type="Rhea" id="RHEA:24898"/>
        <dbReference type="ChEBI" id="CHEBI:33019"/>
        <dbReference type="ChEBI" id="CHEBI:37565"/>
        <dbReference type="ChEBI" id="CHEBI:58805"/>
        <dbReference type="EC" id="2.7.7.65"/>
    </reaction>
</comment>
<dbReference type="GO" id="GO:0005886">
    <property type="term" value="C:plasma membrane"/>
    <property type="evidence" value="ECO:0007669"/>
    <property type="project" value="TreeGrafter"/>
</dbReference>
<feature type="domain" description="GGDEF" evidence="6">
    <location>
        <begin position="113"/>
        <end position="246"/>
    </location>
</feature>
<dbReference type="GO" id="GO:0043709">
    <property type="term" value="P:cell adhesion involved in single-species biofilm formation"/>
    <property type="evidence" value="ECO:0007669"/>
    <property type="project" value="TreeGrafter"/>
</dbReference>
<dbReference type="NCBIfam" id="TIGR00254">
    <property type="entry name" value="GGDEF"/>
    <property type="match status" value="1"/>
</dbReference>
<dbReference type="GO" id="GO:0052621">
    <property type="term" value="F:diguanylate cyclase activity"/>
    <property type="evidence" value="ECO:0007669"/>
    <property type="project" value="UniProtKB-EC"/>
</dbReference>
<dbReference type="InterPro" id="IPR029787">
    <property type="entry name" value="Nucleotide_cyclase"/>
</dbReference>
<comment type="caution">
    <text evidence="7">The sequence shown here is derived from an EMBL/GenBank/DDBJ whole genome shotgun (WGS) entry which is preliminary data.</text>
</comment>
<evidence type="ECO:0000256" key="5">
    <source>
        <dbReference type="SAM" id="SignalP"/>
    </source>
</evidence>
<dbReference type="Gene3D" id="3.30.70.270">
    <property type="match status" value="1"/>
</dbReference>
<dbReference type="FunFam" id="3.30.70.270:FF:000001">
    <property type="entry name" value="Diguanylate cyclase domain protein"/>
    <property type="match status" value="1"/>
</dbReference>
<dbReference type="PROSITE" id="PS50887">
    <property type="entry name" value="GGDEF"/>
    <property type="match status" value="1"/>
</dbReference>
<feature type="transmembrane region" description="Helical" evidence="4">
    <location>
        <begin position="38"/>
        <end position="57"/>
    </location>
</feature>
<dbReference type="InterPro" id="IPR000160">
    <property type="entry name" value="GGDEF_dom"/>
</dbReference>
<keyword evidence="8" id="KW-1185">Reference proteome</keyword>
<protein>
    <recommendedName>
        <fullName evidence="1">diguanylate cyclase</fullName>
        <ecNumber evidence="1">2.7.7.65</ecNumber>
    </recommendedName>
</protein>
<dbReference type="RefSeq" id="WP_106667458.1">
    <property type="nucleotide sequence ID" value="NZ_PGGM01000020.1"/>
</dbReference>
<dbReference type="PANTHER" id="PTHR45138">
    <property type="entry name" value="REGULATORY COMPONENTS OF SENSORY TRANSDUCTION SYSTEM"/>
    <property type="match status" value="1"/>
</dbReference>
<accession>A0A2P7AT23</accession>
<keyword evidence="4" id="KW-1133">Transmembrane helix</keyword>
<dbReference type="InterPro" id="IPR050469">
    <property type="entry name" value="Diguanylate_Cyclase"/>
</dbReference>
<dbReference type="InterPro" id="IPR043128">
    <property type="entry name" value="Rev_trsase/Diguanyl_cyclase"/>
</dbReference>
<sequence length="251" mass="27675">MSRILFKCAMVMVISVTCSLLITGALMAANDMHDPRGYMIATVCPLLISPAISFLVFRQAEKLRLTLETLNRVMQELEITNAKLFEKSSRDSMTGLLNREAFFNYVDGARAQLAGSLLIIDADHFKKINDLHGHYNGDGALMAIAQCITTCVGLQDSIARIGGEEFAVYLATDDESQVKSIAETIREEVTRIEFRTPENQRVPLSVSIGGVVGMSKGSIADFFQIADRRLYEAKRNGRNCVCVQSNIKNAA</sequence>
<feature type="signal peptide" evidence="5">
    <location>
        <begin position="1"/>
        <end position="28"/>
    </location>
</feature>
<reference evidence="8" key="1">
    <citation type="submission" date="2017-11" db="EMBL/GenBank/DDBJ databases">
        <authorList>
            <person name="Kuznetsova I."/>
            <person name="Sazanova A."/>
            <person name="Chirak E."/>
            <person name="Safronova V."/>
            <person name="Willems A."/>
        </authorList>
    </citation>
    <scope>NUCLEOTIDE SEQUENCE [LARGE SCALE GENOMIC DNA]</scope>
    <source>
        <strain evidence="8">CCBAU 03422</strain>
    </source>
</reference>
<evidence type="ECO:0000259" key="6">
    <source>
        <dbReference type="PROSITE" id="PS50887"/>
    </source>
</evidence>
<evidence type="ECO:0000256" key="2">
    <source>
        <dbReference type="ARBA" id="ARBA00034247"/>
    </source>
</evidence>
<keyword evidence="3" id="KW-0175">Coiled coil</keyword>
<feature type="coiled-coil region" evidence="3">
    <location>
        <begin position="60"/>
        <end position="87"/>
    </location>
</feature>
<dbReference type="Proteomes" id="UP000241764">
    <property type="component" value="Unassembled WGS sequence"/>
</dbReference>
<proteinExistence type="predicted"/>
<dbReference type="SMART" id="SM00267">
    <property type="entry name" value="GGDEF"/>
    <property type="match status" value="1"/>
</dbReference>
<dbReference type="AlphaFoldDB" id="A0A2P7AT23"/>
<evidence type="ECO:0000313" key="8">
    <source>
        <dbReference type="Proteomes" id="UP000241764"/>
    </source>
</evidence>
<dbReference type="Pfam" id="PF00990">
    <property type="entry name" value="GGDEF"/>
    <property type="match status" value="1"/>
</dbReference>
<dbReference type="CDD" id="cd01949">
    <property type="entry name" value="GGDEF"/>
    <property type="match status" value="1"/>
</dbReference>
<evidence type="ECO:0000256" key="3">
    <source>
        <dbReference type="SAM" id="Coils"/>
    </source>
</evidence>
<dbReference type="PANTHER" id="PTHR45138:SF9">
    <property type="entry name" value="DIGUANYLATE CYCLASE DGCM-RELATED"/>
    <property type="match status" value="1"/>
</dbReference>
<dbReference type="EC" id="2.7.7.65" evidence="1"/>
<keyword evidence="4" id="KW-0472">Membrane</keyword>
<gene>
    <name evidence="7" type="ORF">CU103_28765</name>
</gene>
<dbReference type="OrthoDB" id="9812260at2"/>
<dbReference type="GO" id="GO:1902201">
    <property type="term" value="P:negative regulation of bacterial-type flagellum-dependent cell motility"/>
    <property type="evidence" value="ECO:0007669"/>
    <property type="project" value="TreeGrafter"/>
</dbReference>